<dbReference type="EMBL" id="CACTIH010002088">
    <property type="protein sequence ID" value="CAA2973173.1"/>
    <property type="molecule type" value="Genomic_DNA"/>
</dbReference>
<sequence length="103" mass="11859">MGTVCSKLLIKSLLRGWGRKVELAKFNDCDRMSYTVYEFPLAIQLWVHEAIPELGARFSNKLHLWALLRPTTEEELQPYFANLLQLDVVVVILDNLVVQSTKI</sequence>
<organism evidence="1 2">
    <name type="scientific">Olea europaea subsp. europaea</name>
    <dbReference type="NCBI Taxonomy" id="158383"/>
    <lineage>
        <taxon>Eukaryota</taxon>
        <taxon>Viridiplantae</taxon>
        <taxon>Streptophyta</taxon>
        <taxon>Embryophyta</taxon>
        <taxon>Tracheophyta</taxon>
        <taxon>Spermatophyta</taxon>
        <taxon>Magnoliopsida</taxon>
        <taxon>eudicotyledons</taxon>
        <taxon>Gunneridae</taxon>
        <taxon>Pentapetalae</taxon>
        <taxon>asterids</taxon>
        <taxon>lamiids</taxon>
        <taxon>Lamiales</taxon>
        <taxon>Oleaceae</taxon>
        <taxon>Oleeae</taxon>
        <taxon>Olea</taxon>
    </lineage>
</organism>
<dbReference type="OrthoDB" id="1930729at2759"/>
<protein>
    <submittedName>
        <fullName evidence="1">Uncharacterized protein</fullName>
    </submittedName>
</protein>
<keyword evidence="2" id="KW-1185">Reference proteome</keyword>
<dbReference type="Proteomes" id="UP000594638">
    <property type="component" value="Unassembled WGS sequence"/>
</dbReference>
<comment type="caution">
    <text evidence="1">The sequence shown here is derived from an EMBL/GenBank/DDBJ whole genome shotgun (WGS) entry which is preliminary data.</text>
</comment>
<dbReference type="Gramene" id="OE9A099542T1">
    <property type="protein sequence ID" value="OE9A099542C1"/>
    <property type="gene ID" value="OE9A099542"/>
</dbReference>
<evidence type="ECO:0000313" key="1">
    <source>
        <dbReference type="EMBL" id="CAA2973173.1"/>
    </source>
</evidence>
<accession>A0A8S0R230</accession>
<reference evidence="1 2" key="1">
    <citation type="submission" date="2019-12" db="EMBL/GenBank/DDBJ databases">
        <authorList>
            <person name="Alioto T."/>
            <person name="Alioto T."/>
            <person name="Gomez Garrido J."/>
        </authorList>
    </citation>
    <scope>NUCLEOTIDE SEQUENCE [LARGE SCALE GENOMIC DNA]</scope>
</reference>
<dbReference type="AlphaFoldDB" id="A0A8S0R230"/>
<proteinExistence type="predicted"/>
<name>A0A8S0R230_OLEEU</name>
<evidence type="ECO:0000313" key="2">
    <source>
        <dbReference type="Proteomes" id="UP000594638"/>
    </source>
</evidence>
<gene>
    <name evidence="1" type="ORF">OLEA9_A099542</name>
</gene>